<gene>
    <name evidence="1" type="ORF">A3K52_05590</name>
</gene>
<sequence>MSEFPRKYPDNLAFVAASRAVSFREIVSQSQSRGIVSEIQTKNQILNLMTPASILSQPNRDKRIITPDKYPDFETLLRDRQAIRDLILVPKRADEVQTEYEQMTHETFVQIVTDHYLHGEPMALVNELYPSNLPGGVFQYVLWIANRSTSDDLIAECIAQILGLSEASPDRLIMFERSNDLSATEYIRAAVPQYRHIHIWTDKPLISSHSFDQAYQDPNL</sequence>
<dbReference type="Proteomes" id="UP000177050">
    <property type="component" value="Unassembled WGS sequence"/>
</dbReference>
<proteinExistence type="predicted"/>
<dbReference type="EMBL" id="MGBR01000001">
    <property type="protein sequence ID" value="OGK74209.1"/>
    <property type="molecule type" value="Genomic_DNA"/>
</dbReference>
<organism evidence="1 2">
    <name type="scientific">Candidatus Roizmanbacteria bacterium RIFOXYD1_FULL_38_12</name>
    <dbReference type="NCBI Taxonomy" id="1802093"/>
    <lineage>
        <taxon>Bacteria</taxon>
        <taxon>Candidatus Roizmaniibacteriota</taxon>
    </lineage>
</organism>
<protein>
    <submittedName>
        <fullName evidence="1">Uncharacterized protein</fullName>
    </submittedName>
</protein>
<comment type="caution">
    <text evidence="1">The sequence shown here is derived from an EMBL/GenBank/DDBJ whole genome shotgun (WGS) entry which is preliminary data.</text>
</comment>
<dbReference type="AlphaFoldDB" id="A0A1F7L293"/>
<accession>A0A1F7L293</accession>
<reference evidence="1 2" key="1">
    <citation type="journal article" date="2016" name="Nat. Commun.">
        <title>Thousands of microbial genomes shed light on interconnected biogeochemical processes in an aquifer system.</title>
        <authorList>
            <person name="Anantharaman K."/>
            <person name="Brown C.T."/>
            <person name="Hug L.A."/>
            <person name="Sharon I."/>
            <person name="Castelle C.J."/>
            <person name="Probst A.J."/>
            <person name="Thomas B.C."/>
            <person name="Singh A."/>
            <person name="Wilkins M.J."/>
            <person name="Karaoz U."/>
            <person name="Brodie E.L."/>
            <person name="Williams K.H."/>
            <person name="Hubbard S.S."/>
            <person name="Banfield J.F."/>
        </authorList>
    </citation>
    <scope>NUCLEOTIDE SEQUENCE [LARGE SCALE GENOMIC DNA]</scope>
</reference>
<name>A0A1F7L293_9BACT</name>
<evidence type="ECO:0000313" key="1">
    <source>
        <dbReference type="EMBL" id="OGK74209.1"/>
    </source>
</evidence>
<evidence type="ECO:0000313" key="2">
    <source>
        <dbReference type="Proteomes" id="UP000177050"/>
    </source>
</evidence>